<dbReference type="RefSeq" id="WP_126981641.1">
    <property type="nucleotide sequence ID" value="NZ_RZHD01000005.1"/>
</dbReference>
<comment type="caution">
    <text evidence="1">The sequence shown here is derived from an EMBL/GenBank/DDBJ whole genome shotgun (WGS) entry which is preliminary data.</text>
</comment>
<reference evidence="1 2" key="1">
    <citation type="submission" date="2018-12" db="EMBL/GenBank/DDBJ databases">
        <title>three novel Halomonas strain isolated from plants.</title>
        <authorList>
            <person name="Sun C."/>
        </authorList>
    </citation>
    <scope>NUCLEOTIDE SEQUENCE [LARGE SCALE GENOMIC DNA]</scope>
    <source>
        <strain evidence="1 2">RC</strain>
    </source>
</reference>
<protein>
    <submittedName>
        <fullName evidence="1">Head completion/stabilization protein</fullName>
    </submittedName>
</protein>
<dbReference type="AlphaFoldDB" id="A0A433LBY5"/>
<dbReference type="InterPro" id="IPR009225">
    <property type="entry name" value="Phage_head_completion_GpL"/>
</dbReference>
<evidence type="ECO:0000313" key="1">
    <source>
        <dbReference type="EMBL" id="RUR46194.1"/>
    </source>
</evidence>
<dbReference type="EMBL" id="RZHD01000005">
    <property type="protein sequence ID" value="RUR46194.1"/>
    <property type="molecule type" value="Genomic_DNA"/>
</dbReference>
<dbReference type="OrthoDB" id="6312934at2"/>
<dbReference type="Proteomes" id="UP000286912">
    <property type="component" value="Unassembled WGS sequence"/>
</dbReference>
<name>A0A433LBY5_9GAMM</name>
<dbReference type="Pfam" id="PF05926">
    <property type="entry name" value="Phage_GPL"/>
    <property type="match status" value="1"/>
</dbReference>
<accession>A0A433LBY5</accession>
<keyword evidence="2" id="KW-1185">Reference proteome</keyword>
<evidence type="ECO:0000313" key="2">
    <source>
        <dbReference type="Proteomes" id="UP000286912"/>
    </source>
</evidence>
<proteinExistence type="predicted"/>
<sequence>MSMLGHPANPPSKRLEIINNNGFWPDIDPNEFREEERVTSVTDARIRQSLRAAVADINRQLANYQHQQQQAGRMAWDAIPPEPWQSPGDTELLYTRAVYAQTQADLLQRYRDASATGKGDERGEAKDLAADDYRADARWAIAELTGRNHTTVELI</sequence>
<gene>
    <name evidence="1" type="ORF">ELY37_09400</name>
</gene>
<organism evidence="1 2">
    <name type="scientific">Vreelandella populi</name>
    <dbReference type="NCBI Taxonomy" id="2498858"/>
    <lineage>
        <taxon>Bacteria</taxon>
        <taxon>Pseudomonadati</taxon>
        <taxon>Pseudomonadota</taxon>
        <taxon>Gammaproteobacteria</taxon>
        <taxon>Oceanospirillales</taxon>
        <taxon>Halomonadaceae</taxon>
        <taxon>Vreelandella</taxon>
    </lineage>
</organism>